<dbReference type="SUPFAM" id="SSF64153">
    <property type="entry name" value="YjeF N-terminal domain-like"/>
    <property type="match status" value="1"/>
</dbReference>
<dbReference type="GO" id="GO:0052856">
    <property type="term" value="F:NAD(P)HX epimerase activity"/>
    <property type="evidence" value="ECO:0007669"/>
    <property type="project" value="UniProtKB-EC"/>
</dbReference>
<comment type="catalytic activity">
    <reaction evidence="2">
        <text>(6R)-NADPHX = (6S)-NADPHX</text>
        <dbReference type="Rhea" id="RHEA:32227"/>
        <dbReference type="ChEBI" id="CHEBI:64076"/>
        <dbReference type="ChEBI" id="CHEBI:64077"/>
        <dbReference type="EC" id="5.1.99.6"/>
    </reaction>
</comment>
<dbReference type="PANTHER" id="PTHR12592">
    <property type="entry name" value="ATP-DEPENDENT (S)-NAD(P)H-HYDRATE DEHYDRATASE FAMILY MEMBER"/>
    <property type="match status" value="1"/>
</dbReference>
<dbReference type="GO" id="GO:0046872">
    <property type="term" value="F:metal ion binding"/>
    <property type="evidence" value="ECO:0007669"/>
    <property type="project" value="UniProtKB-KW"/>
</dbReference>
<dbReference type="Pfam" id="PF01256">
    <property type="entry name" value="Carb_kinase"/>
    <property type="match status" value="1"/>
</dbReference>
<feature type="domain" description="YjeF N-terminal" evidence="23">
    <location>
        <begin position="9"/>
        <end position="219"/>
    </location>
</feature>
<dbReference type="PIRSF" id="PIRSF017184">
    <property type="entry name" value="Nnr"/>
    <property type="match status" value="1"/>
</dbReference>
<dbReference type="EC" id="4.2.1.136" evidence="7"/>
<dbReference type="Gene3D" id="3.40.1190.20">
    <property type="match status" value="1"/>
</dbReference>
<dbReference type="HAMAP" id="MF_01965">
    <property type="entry name" value="NADHX_dehydratase"/>
    <property type="match status" value="1"/>
</dbReference>
<evidence type="ECO:0000313" key="25">
    <source>
        <dbReference type="Proteomes" id="UP000318509"/>
    </source>
</evidence>
<dbReference type="PROSITE" id="PS01050">
    <property type="entry name" value="YJEF_C_2"/>
    <property type="match status" value="1"/>
</dbReference>
<comment type="catalytic activity">
    <reaction evidence="20">
        <text>(6S)-NADHX + ADP = AMP + phosphate + NADH + H(+)</text>
        <dbReference type="Rhea" id="RHEA:32223"/>
        <dbReference type="ChEBI" id="CHEBI:15378"/>
        <dbReference type="ChEBI" id="CHEBI:43474"/>
        <dbReference type="ChEBI" id="CHEBI:57945"/>
        <dbReference type="ChEBI" id="CHEBI:64074"/>
        <dbReference type="ChEBI" id="CHEBI:456215"/>
        <dbReference type="ChEBI" id="CHEBI:456216"/>
        <dbReference type="EC" id="4.2.1.136"/>
    </reaction>
</comment>
<evidence type="ECO:0000256" key="16">
    <source>
        <dbReference type="ARBA" id="ARBA00023239"/>
    </source>
</evidence>
<evidence type="ECO:0000256" key="5">
    <source>
        <dbReference type="ARBA" id="ARBA00009524"/>
    </source>
</evidence>
<keyword evidence="17" id="KW-0511">Multifunctional enzyme</keyword>
<evidence type="ECO:0000256" key="1">
    <source>
        <dbReference type="ARBA" id="ARBA00000013"/>
    </source>
</evidence>
<gene>
    <name evidence="24" type="ORF">E6H00_04660</name>
</gene>
<evidence type="ECO:0000256" key="4">
    <source>
        <dbReference type="ARBA" id="ARBA00006001"/>
    </source>
</evidence>
<evidence type="ECO:0000256" key="8">
    <source>
        <dbReference type="ARBA" id="ARBA00018591"/>
    </source>
</evidence>
<reference evidence="24 25" key="1">
    <citation type="journal article" date="2019" name="Nat. Microbiol.">
        <title>Mediterranean grassland soil C-N compound turnover is dependent on rainfall and depth, and is mediated by genomically divergent microorganisms.</title>
        <authorList>
            <person name="Diamond S."/>
            <person name="Andeer P.F."/>
            <person name="Li Z."/>
            <person name="Crits-Christoph A."/>
            <person name="Burstein D."/>
            <person name="Anantharaman K."/>
            <person name="Lane K.R."/>
            <person name="Thomas B.C."/>
            <person name="Pan C."/>
            <person name="Northen T.R."/>
            <person name="Banfield J.F."/>
        </authorList>
    </citation>
    <scope>NUCLEOTIDE SEQUENCE [LARGE SCALE GENOMIC DNA]</scope>
    <source>
        <strain evidence="24">NP_3</strain>
    </source>
</reference>
<evidence type="ECO:0000256" key="2">
    <source>
        <dbReference type="ARBA" id="ARBA00000909"/>
    </source>
</evidence>
<evidence type="ECO:0000256" key="3">
    <source>
        <dbReference type="ARBA" id="ARBA00001958"/>
    </source>
</evidence>
<dbReference type="NCBIfam" id="TIGR00196">
    <property type="entry name" value="yjeF_cterm"/>
    <property type="match status" value="1"/>
</dbReference>
<evidence type="ECO:0000256" key="20">
    <source>
        <dbReference type="ARBA" id="ARBA00048238"/>
    </source>
</evidence>
<name>A0A537K5V3_9BACT</name>
<dbReference type="InterPro" id="IPR030677">
    <property type="entry name" value="Nnr"/>
</dbReference>
<dbReference type="EC" id="5.1.99.6" evidence="6"/>
<comment type="function">
    <text evidence="18">Bifunctional enzyme that catalyzes the epimerization of the S- and R-forms of NAD(P)HX and the dehydration of the S-form of NAD(P)HX at the expense of ADP, which is converted to AMP. This allows the repair of both epimers of NAD(P)HX, a damaged form of NAD(P)H that is a result of enzymatic or heat-dependent hydration.</text>
</comment>
<dbReference type="InterPro" id="IPR036652">
    <property type="entry name" value="YjeF_N_dom_sf"/>
</dbReference>
<comment type="similarity">
    <text evidence="5">In the C-terminal section; belongs to the NnrD/CARKD family.</text>
</comment>
<feature type="domain" description="YjeF C-terminal" evidence="22">
    <location>
        <begin position="229"/>
        <end position="503"/>
    </location>
</feature>
<dbReference type="InterPro" id="IPR004443">
    <property type="entry name" value="YjeF_N_dom"/>
</dbReference>
<protein>
    <recommendedName>
        <fullName evidence="8">Bifunctional NAD(P)H-hydrate repair enzyme Nnr</fullName>
        <ecNumber evidence="7">4.2.1.136</ecNumber>
        <ecNumber evidence="6">5.1.99.6</ecNumber>
    </recommendedName>
    <alternativeName>
        <fullName evidence="19">Nicotinamide nucleotide repair protein</fullName>
    </alternativeName>
</protein>
<dbReference type="EMBL" id="VBAK01000103">
    <property type="protein sequence ID" value="TMI91163.1"/>
    <property type="molecule type" value="Genomic_DNA"/>
</dbReference>
<evidence type="ECO:0000259" key="22">
    <source>
        <dbReference type="PROSITE" id="PS51383"/>
    </source>
</evidence>
<evidence type="ECO:0000256" key="13">
    <source>
        <dbReference type="ARBA" id="ARBA00022958"/>
    </source>
</evidence>
<dbReference type="SUPFAM" id="SSF53613">
    <property type="entry name" value="Ribokinase-like"/>
    <property type="match status" value="1"/>
</dbReference>
<dbReference type="GO" id="GO:0005524">
    <property type="term" value="F:ATP binding"/>
    <property type="evidence" value="ECO:0007669"/>
    <property type="project" value="UniProtKB-KW"/>
</dbReference>
<comment type="similarity">
    <text evidence="4">In the N-terminal section; belongs to the NnrE/AIBP family.</text>
</comment>
<dbReference type="AlphaFoldDB" id="A0A537K5V3"/>
<comment type="caution">
    <text evidence="24">The sequence shown here is derived from an EMBL/GenBank/DDBJ whole genome shotgun (WGS) entry which is preliminary data.</text>
</comment>
<comment type="catalytic activity">
    <reaction evidence="1">
        <text>(6R)-NADHX = (6S)-NADHX</text>
        <dbReference type="Rhea" id="RHEA:32215"/>
        <dbReference type="ChEBI" id="CHEBI:64074"/>
        <dbReference type="ChEBI" id="CHEBI:64075"/>
        <dbReference type="EC" id="5.1.99.6"/>
    </reaction>
</comment>
<accession>A0A537K5V3</accession>
<dbReference type="PROSITE" id="PS51385">
    <property type="entry name" value="YJEF_N"/>
    <property type="match status" value="1"/>
</dbReference>
<dbReference type="CDD" id="cd01171">
    <property type="entry name" value="YXKO-related"/>
    <property type="match status" value="1"/>
</dbReference>
<dbReference type="InterPro" id="IPR000631">
    <property type="entry name" value="CARKD"/>
</dbReference>
<evidence type="ECO:0000256" key="7">
    <source>
        <dbReference type="ARBA" id="ARBA00013129"/>
    </source>
</evidence>
<dbReference type="NCBIfam" id="TIGR00197">
    <property type="entry name" value="yjeF_nterm"/>
    <property type="match status" value="1"/>
</dbReference>
<keyword evidence="15" id="KW-0413">Isomerase</keyword>
<dbReference type="Proteomes" id="UP000318509">
    <property type="component" value="Unassembled WGS sequence"/>
</dbReference>
<evidence type="ECO:0000256" key="9">
    <source>
        <dbReference type="ARBA" id="ARBA00022723"/>
    </source>
</evidence>
<comment type="catalytic activity">
    <reaction evidence="21">
        <text>(6S)-NADPHX + ADP = AMP + phosphate + NADPH + H(+)</text>
        <dbReference type="Rhea" id="RHEA:32235"/>
        <dbReference type="ChEBI" id="CHEBI:15378"/>
        <dbReference type="ChEBI" id="CHEBI:43474"/>
        <dbReference type="ChEBI" id="CHEBI:57783"/>
        <dbReference type="ChEBI" id="CHEBI:64076"/>
        <dbReference type="ChEBI" id="CHEBI:456215"/>
        <dbReference type="ChEBI" id="CHEBI:456216"/>
        <dbReference type="EC" id="4.2.1.136"/>
    </reaction>
</comment>
<evidence type="ECO:0000256" key="17">
    <source>
        <dbReference type="ARBA" id="ARBA00023268"/>
    </source>
</evidence>
<evidence type="ECO:0000256" key="18">
    <source>
        <dbReference type="ARBA" id="ARBA00025153"/>
    </source>
</evidence>
<evidence type="ECO:0000256" key="11">
    <source>
        <dbReference type="ARBA" id="ARBA00022840"/>
    </source>
</evidence>
<keyword evidence="9" id="KW-0479">Metal-binding</keyword>
<organism evidence="24 25">
    <name type="scientific">Candidatus Segetimicrobium genomatis</name>
    <dbReference type="NCBI Taxonomy" id="2569760"/>
    <lineage>
        <taxon>Bacteria</taxon>
        <taxon>Bacillati</taxon>
        <taxon>Candidatus Sysuimicrobiota</taxon>
        <taxon>Candidatus Sysuimicrobiia</taxon>
        <taxon>Candidatus Sysuimicrobiales</taxon>
        <taxon>Candidatus Segetimicrobiaceae</taxon>
        <taxon>Candidatus Segetimicrobium</taxon>
    </lineage>
</organism>
<dbReference type="PANTHER" id="PTHR12592:SF0">
    <property type="entry name" value="ATP-DEPENDENT (S)-NAD(P)H-HYDRATE DEHYDRATASE"/>
    <property type="match status" value="1"/>
</dbReference>
<keyword evidence="14" id="KW-0520">NAD</keyword>
<evidence type="ECO:0000313" key="24">
    <source>
        <dbReference type="EMBL" id="TMI91163.1"/>
    </source>
</evidence>
<evidence type="ECO:0000256" key="21">
    <source>
        <dbReference type="ARBA" id="ARBA00049209"/>
    </source>
</evidence>
<sequence length="503" mass="50989">MKLPTPEEMAGLEQRCREEYGIPAAALMEQAGLRAAEVARLLLGPRGARRVVVLAGKGNNGGDGLVAARRLAGEAVVRVLLLAPPAEFGGEPARHLKAVLERRVRVDEAEPLPAPGLAEALRETDLIIDAVFGTGFRGPARGLPARVIEAANGSGTPILAVDLPSGLDASSGRADPPCIHAAATVAMALPKVGTVQYPAAAHVGRLYVADIGVPASLVRDAPIPTELATAPWVDRTLPRRAADSHKGRFGRVAILGGAQGFPGAPVLAARGAIRAGAGLVTVGLPASLAAVPASSLPEAMTRPLPENSAGTLGEDAYDAAVDLIAASDAAAVGPGLTTHPDVVGLVRRLLPRVERPVVLDADGLNAVAGDARRLRDVPGPLVITPHPGEMARLLGREVRAVQEDRLGTAREAARLAGGVAVLKGARTVVAAPEGRAFIIPSGNAAMATGGMGDVLTGALAALLGMGLPPFDAAVCAAYLHGLAGDLAAAVRGELGLLAHEVAD</sequence>
<evidence type="ECO:0000256" key="12">
    <source>
        <dbReference type="ARBA" id="ARBA00022857"/>
    </source>
</evidence>
<keyword evidence="16" id="KW-0456">Lyase</keyword>
<dbReference type="InterPro" id="IPR029056">
    <property type="entry name" value="Ribokinase-like"/>
</dbReference>
<dbReference type="GO" id="GO:0110051">
    <property type="term" value="P:metabolite repair"/>
    <property type="evidence" value="ECO:0007669"/>
    <property type="project" value="TreeGrafter"/>
</dbReference>
<evidence type="ECO:0000256" key="15">
    <source>
        <dbReference type="ARBA" id="ARBA00023235"/>
    </source>
</evidence>
<keyword evidence="10" id="KW-0547">Nucleotide-binding</keyword>
<keyword evidence="12" id="KW-0521">NADP</keyword>
<dbReference type="HAMAP" id="MF_01966">
    <property type="entry name" value="NADHX_epimerase"/>
    <property type="match status" value="1"/>
</dbReference>
<evidence type="ECO:0000259" key="23">
    <source>
        <dbReference type="PROSITE" id="PS51385"/>
    </source>
</evidence>
<comment type="cofactor">
    <cofactor evidence="3">
        <name>K(+)</name>
        <dbReference type="ChEBI" id="CHEBI:29103"/>
    </cofactor>
</comment>
<evidence type="ECO:0000256" key="10">
    <source>
        <dbReference type="ARBA" id="ARBA00022741"/>
    </source>
</evidence>
<keyword evidence="11" id="KW-0067">ATP-binding</keyword>
<keyword evidence="13" id="KW-0630">Potassium</keyword>
<dbReference type="Gene3D" id="3.40.50.10260">
    <property type="entry name" value="YjeF N-terminal domain"/>
    <property type="match status" value="1"/>
</dbReference>
<feature type="non-terminal residue" evidence="24">
    <location>
        <position position="503"/>
    </location>
</feature>
<dbReference type="InterPro" id="IPR017953">
    <property type="entry name" value="Carbohydrate_kinase_pred_CS"/>
</dbReference>
<dbReference type="GO" id="GO:0052855">
    <property type="term" value="F:ADP-dependent NAD(P)H-hydrate dehydratase activity"/>
    <property type="evidence" value="ECO:0007669"/>
    <property type="project" value="UniProtKB-EC"/>
</dbReference>
<dbReference type="PROSITE" id="PS51383">
    <property type="entry name" value="YJEF_C_3"/>
    <property type="match status" value="1"/>
</dbReference>
<evidence type="ECO:0000256" key="6">
    <source>
        <dbReference type="ARBA" id="ARBA00012228"/>
    </source>
</evidence>
<evidence type="ECO:0000256" key="14">
    <source>
        <dbReference type="ARBA" id="ARBA00023027"/>
    </source>
</evidence>
<dbReference type="Pfam" id="PF03853">
    <property type="entry name" value="YjeF_N"/>
    <property type="match status" value="1"/>
</dbReference>
<evidence type="ECO:0000256" key="19">
    <source>
        <dbReference type="ARBA" id="ARBA00032624"/>
    </source>
</evidence>
<proteinExistence type="inferred from homology"/>